<keyword evidence="3" id="KW-1185">Reference proteome</keyword>
<dbReference type="RefSeq" id="WP_028374232.1">
    <property type="nucleotide sequence ID" value="NZ_CAAAJD010000053.1"/>
</dbReference>
<evidence type="ECO:0000313" key="2">
    <source>
        <dbReference type="EMBL" id="KTD15940.1"/>
    </source>
</evidence>
<feature type="signal peptide" evidence="1">
    <location>
        <begin position="1"/>
        <end position="21"/>
    </location>
</feature>
<gene>
    <name evidence="2" type="ORF">Llan_2612</name>
</gene>
<evidence type="ECO:0000256" key="1">
    <source>
        <dbReference type="SAM" id="SignalP"/>
    </source>
</evidence>
<dbReference type="Proteomes" id="UP000054869">
    <property type="component" value="Unassembled WGS sequence"/>
</dbReference>
<sequence length="102" mass="11289">MRKHSIIIASFTLFLTQASFAGTFDTDDLSNKQCDAIADACRSAGYTDEGIGDKSFWFACMKPVLYGKTVNSVSIATKDVKECRKAKIAKLKKELKELQSIE</sequence>
<dbReference type="PATRIC" id="fig|45067.4.peg.2746"/>
<feature type="chain" id="PRO_5006914526" evidence="1">
    <location>
        <begin position="22"/>
        <end position="102"/>
    </location>
</feature>
<keyword evidence="1" id="KW-0732">Signal</keyword>
<proteinExistence type="predicted"/>
<comment type="caution">
    <text evidence="2">The sequence shown here is derived from an EMBL/GenBank/DDBJ whole genome shotgun (WGS) entry which is preliminary data.</text>
</comment>
<reference evidence="2 3" key="1">
    <citation type="submission" date="2015-11" db="EMBL/GenBank/DDBJ databases">
        <title>Genomic analysis of 38 Legionella species identifies large and diverse effector repertoires.</title>
        <authorList>
            <person name="Burstein D."/>
            <person name="Amaro F."/>
            <person name="Zusman T."/>
            <person name="Lifshitz Z."/>
            <person name="Cohen O."/>
            <person name="Gilbert J.A."/>
            <person name="Pupko T."/>
            <person name="Shuman H.A."/>
            <person name="Segal G."/>
        </authorList>
    </citation>
    <scope>NUCLEOTIDE SEQUENCE [LARGE SCALE GENOMIC DNA]</scope>
    <source>
        <strain evidence="2 3">ATCC 49751</strain>
    </source>
</reference>
<accession>A0A0W0V756</accession>
<organism evidence="2 3">
    <name type="scientific">Legionella lansingensis</name>
    <dbReference type="NCBI Taxonomy" id="45067"/>
    <lineage>
        <taxon>Bacteria</taxon>
        <taxon>Pseudomonadati</taxon>
        <taxon>Pseudomonadota</taxon>
        <taxon>Gammaproteobacteria</taxon>
        <taxon>Legionellales</taxon>
        <taxon>Legionellaceae</taxon>
        <taxon>Legionella</taxon>
    </lineage>
</organism>
<name>A0A0W0V756_9GAMM</name>
<dbReference type="AlphaFoldDB" id="A0A0W0V756"/>
<protein>
    <submittedName>
        <fullName evidence="2">Uncharacterized protein</fullName>
    </submittedName>
</protein>
<dbReference type="EMBL" id="LNYI01000069">
    <property type="protein sequence ID" value="KTD15940.1"/>
    <property type="molecule type" value="Genomic_DNA"/>
</dbReference>
<evidence type="ECO:0000313" key="3">
    <source>
        <dbReference type="Proteomes" id="UP000054869"/>
    </source>
</evidence>